<evidence type="ECO:0000313" key="2">
    <source>
        <dbReference type="EMBL" id="SLN43814.1"/>
    </source>
</evidence>
<dbReference type="InterPro" id="IPR019292">
    <property type="entry name" value="McrC"/>
</dbReference>
<dbReference type="EMBL" id="FWFY01000004">
    <property type="protein sequence ID" value="SLN43814.1"/>
    <property type="molecule type" value="Genomic_DNA"/>
</dbReference>
<proteinExistence type="predicted"/>
<name>A0A1X6Z7V6_9RHOB</name>
<reference evidence="1 4" key="2">
    <citation type="submission" date="2018-03" db="EMBL/GenBank/DDBJ databases">
        <title>Genomic Encyclopedia of Archaeal and Bacterial Type Strains, Phase II (KMG-II): from individual species to whole genera.</title>
        <authorList>
            <person name="Goeker M."/>
        </authorList>
    </citation>
    <scope>NUCLEOTIDE SEQUENCE [LARGE SCALE GENOMIC DNA]</scope>
    <source>
        <strain evidence="1 4">DSM 29956</strain>
    </source>
</reference>
<keyword evidence="4" id="KW-1185">Reference proteome</keyword>
<evidence type="ECO:0000313" key="3">
    <source>
        <dbReference type="Proteomes" id="UP000193495"/>
    </source>
</evidence>
<organism evidence="2 3">
    <name type="scientific">Limimaricola soesokkakensis</name>
    <dbReference type="NCBI Taxonomy" id="1343159"/>
    <lineage>
        <taxon>Bacteria</taxon>
        <taxon>Pseudomonadati</taxon>
        <taxon>Pseudomonadota</taxon>
        <taxon>Alphaproteobacteria</taxon>
        <taxon>Rhodobacterales</taxon>
        <taxon>Paracoccaceae</taxon>
        <taxon>Limimaricola</taxon>
    </lineage>
</organism>
<dbReference type="EMBL" id="PYGB01000004">
    <property type="protein sequence ID" value="PSK86583.1"/>
    <property type="molecule type" value="Genomic_DNA"/>
</dbReference>
<accession>A0A1X6Z7V6</accession>
<protein>
    <submittedName>
        <fullName evidence="2">5-methylcytosine-specific restriction enzyme subunit McrC</fullName>
    </submittedName>
</protein>
<dbReference type="OrthoDB" id="307209at2"/>
<evidence type="ECO:0000313" key="1">
    <source>
        <dbReference type="EMBL" id="PSK86583.1"/>
    </source>
</evidence>
<dbReference type="Pfam" id="PF10117">
    <property type="entry name" value="McrBC"/>
    <property type="match status" value="1"/>
</dbReference>
<dbReference type="Proteomes" id="UP000240624">
    <property type="component" value="Unassembled WGS sequence"/>
</dbReference>
<dbReference type="AlphaFoldDB" id="A0A1X6Z7V6"/>
<reference evidence="2 3" key="1">
    <citation type="submission" date="2017-03" db="EMBL/GenBank/DDBJ databases">
        <authorList>
            <person name="Afonso C.L."/>
            <person name="Miller P.J."/>
            <person name="Scott M.A."/>
            <person name="Spackman E."/>
            <person name="Goraichik I."/>
            <person name="Dimitrov K.M."/>
            <person name="Suarez D.L."/>
            <person name="Swayne D.E."/>
        </authorList>
    </citation>
    <scope>NUCLEOTIDE SEQUENCE [LARGE SCALE GENOMIC DNA]</scope>
    <source>
        <strain evidence="2 3">CECT 8367</strain>
    </source>
</reference>
<dbReference type="PANTHER" id="PTHR38733:SF1">
    <property type="entry name" value="TYPE IV METHYL-DIRECTED RESTRICTION ENZYME ECOKMCRBC"/>
    <property type="match status" value="1"/>
</dbReference>
<gene>
    <name evidence="1" type="ORF">CLV79_10412</name>
    <name evidence="2" type="ORF">LOS8367_01939</name>
</gene>
<dbReference type="Proteomes" id="UP000193495">
    <property type="component" value="Unassembled WGS sequence"/>
</dbReference>
<dbReference type="RefSeq" id="WP_085896263.1">
    <property type="nucleotide sequence ID" value="NZ_FWFY01000004.1"/>
</dbReference>
<dbReference type="PANTHER" id="PTHR38733">
    <property type="entry name" value="PROTEIN MCRC"/>
    <property type="match status" value="1"/>
</dbReference>
<evidence type="ECO:0000313" key="4">
    <source>
        <dbReference type="Proteomes" id="UP000240624"/>
    </source>
</evidence>
<sequence length="449" mass="49195">MVEVSVLEGIFGERALAAGTASRVILQAEEHETVDVPAELIKPDGSLDVYPDVLRHFRPTYQRNRPAIQCSGLVGHIPLNDSFALEVATRVPVGNLERLIGMAEGYSPVILQRFSRLFAHADNQLDSLIDTLTDQLLAALDRIWGAGLLKIYRQKTQRSSSPKGRMLPFETALLTARVGRPTAMSSSFERTPDFGPNRVIRLAVERLLSRYAGLTGKGQKERRLGLYRALHKLSDVSHPHSHELSTDAISRYVLELPPFHDHYDEALMVAHLVLTDLGVAIRGAGSIANLPPVLIDMAKVFESALRNILADGFSDDPRIAVRDGNISQEGGGAKVELYDVVRSGSKKPYATPDIVIERDGNPVLIIDAKYKPTPDMPSRSDVGQVVVYGARYGTKKVILLHASRPTGRSYLERAGAIGEYEVFSGLIDLNAIPAEAEEKGFVQAVRALL</sequence>